<dbReference type="PANTHER" id="PTHR12849">
    <property type="entry name" value="RNA LARIAT DEBRANCHING ENZYME"/>
    <property type="match status" value="1"/>
</dbReference>
<dbReference type="PANTHER" id="PTHR12849:SF0">
    <property type="entry name" value="LARIAT DEBRANCHING ENZYME"/>
    <property type="match status" value="1"/>
</dbReference>
<feature type="domain" description="Lariat debranching enzyme C-terminal" evidence="2">
    <location>
        <begin position="361"/>
        <end position="384"/>
    </location>
</feature>
<evidence type="ECO:0000259" key="1">
    <source>
        <dbReference type="Pfam" id="PF00149"/>
    </source>
</evidence>
<dbReference type="SUPFAM" id="SSF56300">
    <property type="entry name" value="Metallo-dependent phosphatases"/>
    <property type="match status" value="1"/>
</dbReference>
<dbReference type="GO" id="GO:0000398">
    <property type="term" value="P:mRNA splicing, via spliceosome"/>
    <property type="evidence" value="ECO:0007669"/>
    <property type="project" value="TreeGrafter"/>
</dbReference>
<dbReference type="EMBL" id="CM017697">
    <property type="protein sequence ID" value="TYG96975.1"/>
    <property type="molecule type" value="Genomic_DNA"/>
</dbReference>
<dbReference type="GO" id="GO:0008419">
    <property type="term" value="F:RNA lariat debranching enzyme activity"/>
    <property type="evidence" value="ECO:0007669"/>
    <property type="project" value="TreeGrafter"/>
</dbReference>
<accession>A0A5D2EUH4</accession>
<reference evidence="3 4" key="1">
    <citation type="submission" date="2019-06" db="EMBL/GenBank/DDBJ databases">
        <title>WGS assembly of Gossypium darwinii.</title>
        <authorList>
            <person name="Chen Z.J."/>
            <person name="Sreedasyam A."/>
            <person name="Ando A."/>
            <person name="Song Q."/>
            <person name="De L."/>
            <person name="Hulse-Kemp A."/>
            <person name="Ding M."/>
            <person name="Ye W."/>
            <person name="Kirkbride R."/>
            <person name="Jenkins J."/>
            <person name="Plott C."/>
            <person name="Lovell J."/>
            <person name="Lin Y.-M."/>
            <person name="Vaughn R."/>
            <person name="Liu B."/>
            <person name="Li W."/>
            <person name="Simpson S."/>
            <person name="Scheffler B."/>
            <person name="Saski C."/>
            <person name="Grover C."/>
            <person name="Hu G."/>
            <person name="Conover J."/>
            <person name="Carlson J."/>
            <person name="Shu S."/>
            <person name="Boston L."/>
            <person name="Williams M."/>
            <person name="Peterson D."/>
            <person name="Mcgee K."/>
            <person name="Jones D."/>
            <person name="Wendel J."/>
            <person name="Stelly D."/>
            <person name="Grimwood J."/>
            <person name="Schmutz J."/>
        </authorList>
    </citation>
    <scope>NUCLEOTIDE SEQUENCE [LARGE SCALE GENOMIC DNA]</scope>
    <source>
        <strain evidence="3">1808015.09</strain>
    </source>
</reference>
<evidence type="ECO:0000313" key="4">
    <source>
        <dbReference type="Proteomes" id="UP000323506"/>
    </source>
</evidence>
<dbReference type="InterPro" id="IPR011990">
    <property type="entry name" value="TPR-like_helical_dom_sf"/>
</dbReference>
<evidence type="ECO:0000259" key="2">
    <source>
        <dbReference type="Pfam" id="PF05011"/>
    </source>
</evidence>
<dbReference type="InterPro" id="IPR029052">
    <property type="entry name" value="Metallo-depent_PP-like"/>
</dbReference>
<evidence type="ECO:0008006" key="5">
    <source>
        <dbReference type="Google" id="ProtNLM"/>
    </source>
</evidence>
<dbReference type="Pfam" id="PF00149">
    <property type="entry name" value="Metallophos"/>
    <property type="match status" value="1"/>
</dbReference>
<keyword evidence="4" id="KW-1185">Reference proteome</keyword>
<evidence type="ECO:0000313" key="3">
    <source>
        <dbReference type="EMBL" id="TYG96975.1"/>
    </source>
</evidence>
<dbReference type="InterPro" id="IPR004843">
    <property type="entry name" value="Calcineurin-like_PHP"/>
</dbReference>
<feature type="domain" description="Calcineurin-like phosphoesterase" evidence="1">
    <location>
        <begin position="152"/>
        <end position="348"/>
    </location>
</feature>
<dbReference type="Pfam" id="PF05011">
    <property type="entry name" value="DBR1"/>
    <property type="match status" value="1"/>
</dbReference>
<protein>
    <recommendedName>
        <fullName evidence="5">Lariat debranching enzyme C-terminal domain-containing protein</fullName>
    </recommendedName>
</protein>
<dbReference type="GO" id="GO:0005634">
    <property type="term" value="C:nucleus"/>
    <property type="evidence" value="ECO:0007669"/>
    <property type="project" value="TreeGrafter"/>
</dbReference>
<name>A0A5D2EUH4_GOSDA</name>
<proteinExistence type="predicted"/>
<gene>
    <name evidence="3" type="ORF">ES288_A10G000400v1</name>
</gene>
<sequence length="386" mass="43976">MSVWLFLLDALGKKEILVLQDFTSHGLSFTVNYFIIHILYYIDSSQIDTLFPSSYCTAIAAMMRAQEADPTNLEVLLALGVSHTNELEQTAALKYLYGWLRHHPKYGTLAPPELANSLYYADALDLKPNYVRAWANMGISYANQYCVQFKTMKIAVEGCMHGDLDKVYDTIKYIENTRNIKIDLLLCYGDFQAVRNGKDMDSLNVAPKYREMKSFWKYYSGQEVAPVPTIFIGGNNEASNYLWELYYGGWAASNIYFLGYAVVVKFGNIRIDGLSGIYNARNYCLGHHERPPYNDNTISITDYGNWQQLVCCKKNISKIQQGTLGNKPAAQLLEKLRPSYWFSAHLHCKFTALVEHEEGGQVTKFRALDKCLPGRKFLQVVDIDLI</sequence>
<dbReference type="AlphaFoldDB" id="A0A5D2EUH4"/>
<dbReference type="Proteomes" id="UP000323506">
    <property type="component" value="Chromosome A10"/>
</dbReference>
<dbReference type="SUPFAM" id="SSF48452">
    <property type="entry name" value="TPR-like"/>
    <property type="match status" value="1"/>
</dbReference>
<dbReference type="InterPro" id="IPR007708">
    <property type="entry name" value="DBR1_C"/>
</dbReference>
<dbReference type="Gene3D" id="1.25.40.10">
    <property type="entry name" value="Tetratricopeptide repeat domain"/>
    <property type="match status" value="1"/>
</dbReference>
<organism evidence="3 4">
    <name type="scientific">Gossypium darwinii</name>
    <name type="common">Darwin's cotton</name>
    <name type="synonym">Gossypium barbadense var. darwinii</name>
    <dbReference type="NCBI Taxonomy" id="34276"/>
    <lineage>
        <taxon>Eukaryota</taxon>
        <taxon>Viridiplantae</taxon>
        <taxon>Streptophyta</taxon>
        <taxon>Embryophyta</taxon>
        <taxon>Tracheophyta</taxon>
        <taxon>Spermatophyta</taxon>
        <taxon>Magnoliopsida</taxon>
        <taxon>eudicotyledons</taxon>
        <taxon>Gunneridae</taxon>
        <taxon>Pentapetalae</taxon>
        <taxon>rosids</taxon>
        <taxon>malvids</taxon>
        <taxon>Malvales</taxon>
        <taxon>Malvaceae</taxon>
        <taxon>Malvoideae</taxon>
        <taxon>Gossypium</taxon>
    </lineage>
</organism>